<dbReference type="NCBIfam" id="NF003840">
    <property type="entry name" value="PRK05421.1-2"/>
    <property type="match status" value="1"/>
</dbReference>
<dbReference type="OrthoDB" id="9793162at2"/>
<protein>
    <recommendedName>
        <fullName evidence="1">Endonuclease/exonuclease/phosphatase domain-containing protein</fullName>
    </recommendedName>
</protein>
<sequence>MKIKHYSFLLLAIIAGLTIGYFSVFTVPKTPELISINQSDIQTDWYCRQPSNITSEPIDKNGEFNLVVWNIHKQGDAGWQSTLEDYGKNTQLLMLQEATLTESFQKWLASQEWVANQVNAFKVFGESAGVLNLSSVLPNRACAYTAVEPWILLPKSALYARYRLSNGQELVTINLHAINFTLGTEDFQTQINHLERAVKKHEGPMIIAGDFNTWSEGRWQEVRYIMAKLFMQEVTFKPDHRRRFINDLAFDHVFYRDLNVLEASSLVTTASDHNPMMVKFSL</sequence>
<dbReference type="Proteomes" id="UP000094070">
    <property type="component" value="Unassembled WGS sequence"/>
</dbReference>
<dbReference type="GO" id="GO:0003824">
    <property type="term" value="F:catalytic activity"/>
    <property type="evidence" value="ECO:0007669"/>
    <property type="project" value="InterPro"/>
</dbReference>
<gene>
    <name evidence="2" type="ORF">A1QC_02070</name>
</gene>
<reference evidence="2 3" key="1">
    <citation type="journal article" date="2012" name="Science">
        <title>Ecological populations of bacteria act as socially cohesive units of antibiotic production and resistance.</title>
        <authorList>
            <person name="Cordero O.X."/>
            <person name="Wildschutte H."/>
            <person name="Kirkup B."/>
            <person name="Proehl S."/>
            <person name="Ngo L."/>
            <person name="Hussain F."/>
            <person name="Le Roux F."/>
            <person name="Mincer T."/>
            <person name="Polz M.F."/>
        </authorList>
    </citation>
    <scope>NUCLEOTIDE SEQUENCE [LARGE SCALE GENOMIC DNA]</scope>
    <source>
        <strain evidence="2 3">1S-45</strain>
    </source>
</reference>
<dbReference type="InterPro" id="IPR036691">
    <property type="entry name" value="Endo/exonu/phosph_ase_sf"/>
</dbReference>
<proteinExistence type="predicted"/>
<dbReference type="AlphaFoldDB" id="A0A1E5E124"/>
<dbReference type="Gene3D" id="3.60.10.10">
    <property type="entry name" value="Endonuclease/exonuclease/phosphatase"/>
    <property type="match status" value="1"/>
</dbReference>
<keyword evidence="3" id="KW-1185">Reference proteome</keyword>
<dbReference type="InterPro" id="IPR005135">
    <property type="entry name" value="Endo/exonuclease/phosphatase"/>
</dbReference>
<dbReference type="NCBIfam" id="NF003842">
    <property type="entry name" value="PRK05421.1-4"/>
    <property type="match status" value="1"/>
</dbReference>
<evidence type="ECO:0000259" key="1">
    <source>
        <dbReference type="Pfam" id="PF03372"/>
    </source>
</evidence>
<dbReference type="RefSeq" id="WP_017025902.1">
    <property type="nucleotide sequence ID" value="NZ_AJYK02000082.1"/>
</dbReference>
<evidence type="ECO:0000313" key="3">
    <source>
        <dbReference type="Proteomes" id="UP000094070"/>
    </source>
</evidence>
<evidence type="ECO:0000313" key="2">
    <source>
        <dbReference type="EMBL" id="OEF23958.1"/>
    </source>
</evidence>
<dbReference type="SUPFAM" id="SSF56219">
    <property type="entry name" value="DNase I-like"/>
    <property type="match status" value="1"/>
</dbReference>
<dbReference type="STRING" id="1188252.A1QC_02070"/>
<organism evidence="2 3">
    <name type="scientific">Vibrio rumoiensis 1S-45</name>
    <dbReference type="NCBI Taxonomy" id="1188252"/>
    <lineage>
        <taxon>Bacteria</taxon>
        <taxon>Pseudomonadati</taxon>
        <taxon>Pseudomonadota</taxon>
        <taxon>Gammaproteobacteria</taxon>
        <taxon>Vibrionales</taxon>
        <taxon>Vibrionaceae</taxon>
        <taxon>Vibrio</taxon>
    </lineage>
</organism>
<dbReference type="NCBIfam" id="NF003841">
    <property type="entry name" value="PRK05421.1-3"/>
    <property type="match status" value="1"/>
</dbReference>
<feature type="domain" description="Endonuclease/exonuclease/phosphatase" evidence="1">
    <location>
        <begin position="69"/>
        <end position="273"/>
    </location>
</feature>
<comment type="caution">
    <text evidence="2">The sequence shown here is derived from an EMBL/GenBank/DDBJ whole genome shotgun (WGS) entry which is preliminary data.</text>
</comment>
<name>A0A1E5E124_9VIBR</name>
<accession>A0A1E5E124</accession>
<dbReference type="EMBL" id="AJYK02000082">
    <property type="protein sequence ID" value="OEF23958.1"/>
    <property type="molecule type" value="Genomic_DNA"/>
</dbReference>
<dbReference type="eggNOG" id="COG3021">
    <property type="taxonomic scope" value="Bacteria"/>
</dbReference>
<dbReference type="Pfam" id="PF03372">
    <property type="entry name" value="Exo_endo_phos"/>
    <property type="match status" value="1"/>
</dbReference>